<dbReference type="PROSITE" id="PS00455">
    <property type="entry name" value="AMP_BINDING"/>
    <property type="match status" value="1"/>
</dbReference>
<reference evidence="6 7" key="1">
    <citation type="submission" date="2023-01" db="EMBL/GenBank/DDBJ databases">
        <title>Bacillus changyiensis sp. nov., isolated from a coastal deposit.</title>
        <authorList>
            <person name="Xiao G."/>
            <person name="Lai Q."/>
            <person name="Hu Z."/>
            <person name="Shao Z."/>
        </authorList>
    </citation>
    <scope>NUCLEOTIDE SEQUENCE [LARGE SCALE GENOMIC DNA]</scope>
    <source>
        <strain evidence="6 7">CLL-7-23</strain>
    </source>
</reference>
<keyword evidence="3" id="KW-0812">Transmembrane</keyword>
<dbReference type="Gene3D" id="3.40.50.12780">
    <property type="entry name" value="N-terminal domain of ligase-like"/>
    <property type="match status" value="1"/>
</dbReference>
<protein>
    <submittedName>
        <fullName evidence="6">AMP-binding protein</fullName>
    </submittedName>
</protein>
<evidence type="ECO:0000313" key="6">
    <source>
        <dbReference type="EMBL" id="MDA7026016.1"/>
    </source>
</evidence>
<evidence type="ECO:0000259" key="5">
    <source>
        <dbReference type="Pfam" id="PF13193"/>
    </source>
</evidence>
<feature type="domain" description="AMP-dependent synthetase/ligase" evidence="4">
    <location>
        <begin position="9"/>
        <end position="342"/>
    </location>
</feature>
<dbReference type="Proteomes" id="UP001211894">
    <property type="component" value="Unassembled WGS sequence"/>
</dbReference>
<dbReference type="Gene3D" id="3.30.300.30">
    <property type="match status" value="1"/>
</dbReference>
<dbReference type="PANTHER" id="PTHR43201">
    <property type="entry name" value="ACYL-COA SYNTHETASE"/>
    <property type="match status" value="1"/>
</dbReference>
<comment type="similarity">
    <text evidence="1">Belongs to the ATP-dependent AMP-binding enzyme family.</text>
</comment>
<keyword evidence="3" id="KW-0472">Membrane</keyword>
<dbReference type="RefSeq" id="WP_271339881.1">
    <property type="nucleotide sequence ID" value="NZ_JAQKAB010000003.1"/>
</dbReference>
<evidence type="ECO:0000259" key="4">
    <source>
        <dbReference type="Pfam" id="PF00501"/>
    </source>
</evidence>
<dbReference type="SUPFAM" id="SSF56801">
    <property type="entry name" value="Acetyl-CoA synthetase-like"/>
    <property type="match status" value="1"/>
</dbReference>
<feature type="transmembrane region" description="Helical" evidence="3">
    <location>
        <begin position="53"/>
        <end position="78"/>
    </location>
</feature>
<dbReference type="Pfam" id="PF13193">
    <property type="entry name" value="AMP-binding_C"/>
    <property type="match status" value="1"/>
</dbReference>
<name>A0ABT4X3K7_9BACI</name>
<comment type="caution">
    <text evidence="6">The sequence shown here is derived from an EMBL/GenBank/DDBJ whole genome shotgun (WGS) entry which is preliminary data.</text>
</comment>
<keyword evidence="2" id="KW-0436">Ligase</keyword>
<proteinExistence type="inferred from homology"/>
<dbReference type="InterPro" id="IPR000873">
    <property type="entry name" value="AMP-dep_synth/lig_dom"/>
</dbReference>
<keyword evidence="7" id="KW-1185">Reference proteome</keyword>
<dbReference type="InterPro" id="IPR020845">
    <property type="entry name" value="AMP-binding_CS"/>
</dbReference>
<evidence type="ECO:0000256" key="1">
    <source>
        <dbReference type="ARBA" id="ARBA00006432"/>
    </source>
</evidence>
<dbReference type="EMBL" id="JAQKAB010000003">
    <property type="protein sequence ID" value="MDA7026016.1"/>
    <property type="molecule type" value="Genomic_DNA"/>
</dbReference>
<dbReference type="InterPro" id="IPR042099">
    <property type="entry name" value="ANL_N_sf"/>
</dbReference>
<accession>A0ABT4X3K7</accession>
<evidence type="ECO:0000256" key="3">
    <source>
        <dbReference type="SAM" id="Phobius"/>
    </source>
</evidence>
<keyword evidence="3" id="KW-1133">Transmembrane helix</keyword>
<dbReference type="InterPro" id="IPR025110">
    <property type="entry name" value="AMP-bd_C"/>
</dbReference>
<feature type="domain" description="AMP-binding enzyme C-terminal" evidence="5">
    <location>
        <begin position="392"/>
        <end position="463"/>
    </location>
</feature>
<sequence>MPITETYQSHAKHDPKKIAIQTETEIIDYQTWYQLVLRTASWLKRKKRMNERLVFSLPNGVPFLQLFAGAAMAGWTAIPFDQRFSLTECSERLSLCKPDLIIAEHPFPGHSNVILLETCLQEIENTPLDPVPHVNDDLPFYIGFTSGSTGSPKAFSRSHRSWIESFHNRSQDFQLSKKDRVVIPGSLFFSHFLYGAMNTLFLGGTIDLLKKFSLTDLEQTIAQQPVTTLYTVPTMTNALSSENRRIDKPVKAISSGANWSKHAKEKLRKKYPSLSLYNFYGTSELSFISVSTPQDDEKKPDSVGLPFHNVEVDIRTSSGKSAKPGEIGKIYIKSPMVFSGYLQEQADLHYPDENGWMTVHDMGWKDEDGYLYLAGRENSMIVYGGINIYPEEIESVLSSHPNVEEVAVIGMNDDYWGEKVAAVVKGKASVKELKAWCKRLLAHYKMPRIWYFTEQMPHTTSGKIARHLLKQQLKGL</sequence>
<dbReference type="Pfam" id="PF00501">
    <property type="entry name" value="AMP-binding"/>
    <property type="match status" value="1"/>
</dbReference>
<evidence type="ECO:0000313" key="7">
    <source>
        <dbReference type="Proteomes" id="UP001211894"/>
    </source>
</evidence>
<evidence type="ECO:0000256" key="2">
    <source>
        <dbReference type="ARBA" id="ARBA00022598"/>
    </source>
</evidence>
<dbReference type="PANTHER" id="PTHR43201:SF5">
    <property type="entry name" value="MEDIUM-CHAIN ACYL-COA LIGASE ACSF2, MITOCHONDRIAL"/>
    <property type="match status" value="1"/>
</dbReference>
<dbReference type="NCBIfam" id="NF005797">
    <property type="entry name" value="PRK07638.1"/>
    <property type="match status" value="1"/>
</dbReference>
<gene>
    <name evidence="6" type="ORF">PJ311_05230</name>
</gene>
<dbReference type="InterPro" id="IPR045851">
    <property type="entry name" value="AMP-bd_C_sf"/>
</dbReference>
<organism evidence="6 7">
    <name type="scientific">Bacillus changyiensis</name>
    <dbReference type="NCBI Taxonomy" id="3004103"/>
    <lineage>
        <taxon>Bacteria</taxon>
        <taxon>Bacillati</taxon>
        <taxon>Bacillota</taxon>
        <taxon>Bacilli</taxon>
        <taxon>Bacillales</taxon>
        <taxon>Bacillaceae</taxon>
        <taxon>Bacillus</taxon>
    </lineage>
</organism>